<evidence type="ECO:0000256" key="10">
    <source>
        <dbReference type="SAM" id="MobiDB-lite"/>
    </source>
</evidence>
<evidence type="ECO:0000256" key="7">
    <source>
        <dbReference type="ARBA" id="ARBA00022989"/>
    </source>
</evidence>
<keyword evidence="7 11" id="KW-1133">Transmembrane helix</keyword>
<dbReference type="Pfam" id="PF01040">
    <property type="entry name" value="UbiA"/>
    <property type="match status" value="1"/>
</dbReference>
<feature type="transmembrane region" description="Helical" evidence="11">
    <location>
        <begin position="128"/>
        <end position="148"/>
    </location>
</feature>
<evidence type="ECO:0000256" key="1">
    <source>
        <dbReference type="ARBA" id="ARBA00001946"/>
    </source>
</evidence>
<dbReference type="FunFam" id="1.20.120.1780:FF:000001">
    <property type="entry name" value="4-hydroxybenzoate octaprenyltransferase"/>
    <property type="match status" value="1"/>
</dbReference>
<dbReference type="GO" id="GO:0006744">
    <property type="term" value="P:ubiquinone biosynthetic process"/>
    <property type="evidence" value="ECO:0007669"/>
    <property type="project" value="TreeGrafter"/>
</dbReference>
<evidence type="ECO:0000256" key="2">
    <source>
        <dbReference type="ARBA" id="ARBA00004141"/>
    </source>
</evidence>
<dbReference type="EMBL" id="MU858217">
    <property type="protein sequence ID" value="KAK4209076.1"/>
    <property type="molecule type" value="Genomic_DNA"/>
</dbReference>
<dbReference type="GO" id="GO:0005743">
    <property type="term" value="C:mitochondrial inner membrane"/>
    <property type="evidence" value="ECO:0007669"/>
    <property type="project" value="TreeGrafter"/>
</dbReference>
<evidence type="ECO:0000256" key="11">
    <source>
        <dbReference type="SAM" id="Phobius"/>
    </source>
</evidence>
<evidence type="ECO:0000313" key="13">
    <source>
        <dbReference type="Proteomes" id="UP001301769"/>
    </source>
</evidence>
<protein>
    <recommendedName>
        <fullName evidence="9">Diterpenoid pyrone biosynthesis cluster protein C</fullName>
    </recommendedName>
</protein>
<dbReference type="Gene3D" id="1.10.357.140">
    <property type="entry name" value="UbiA prenyltransferase"/>
    <property type="match status" value="1"/>
</dbReference>
<evidence type="ECO:0000256" key="8">
    <source>
        <dbReference type="ARBA" id="ARBA00023136"/>
    </source>
</evidence>
<comment type="caution">
    <text evidence="12">The sequence shown here is derived from an EMBL/GenBank/DDBJ whole genome shotgun (WGS) entry which is preliminary data.</text>
</comment>
<dbReference type="InterPro" id="IPR000537">
    <property type="entry name" value="UbiA_prenyltransferase"/>
</dbReference>
<comment type="cofactor">
    <cofactor evidence="1">
        <name>Mg(2+)</name>
        <dbReference type="ChEBI" id="CHEBI:18420"/>
    </cofactor>
</comment>
<comment type="pathway">
    <text evidence="3">Secondary metabolite biosynthesis; terpenoid biosynthesis.</text>
</comment>
<evidence type="ECO:0000256" key="3">
    <source>
        <dbReference type="ARBA" id="ARBA00004721"/>
    </source>
</evidence>
<dbReference type="FunFam" id="1.10.357.140:FF:000008">
    <property type="entry name" value="4-hydroxybenzoate octaprenyltransferase"/>
    <property type="match status" value="1"/>
</dbReference>
<comment type="subcellular location">
    <subcellularLocation>
        <location evidence="2">Membrane</location>
        <topology evidence="2">Multi-pass membrane protein</topology>
    </subcellularLocation>
</comment>
<dbReference type="GO" id="GO:0008412">
    <property type="term" value="F:4-hydroxybenzoate polyprenyltransferase activity"/>
    <property type="evidence" value="ECO:0007669"/>
    <property type="project" value="TreeGrafter"/>
</dbReference>
<feature type="transmembrane region" description="Helical" evidence="11">
    <location>
        <begin position="224"/>
        <end position="244"/>
    </location>
</feature>
<keyword evidence="6 11" id="KW-0812">Transmembrane</keyword>
<keyword evidence="8 11" id="KW-0472">Membrane</keyword>
<evidence type="ECO:0000256" key="4">
    <source>
        <dbReference type="ARBA" id="ARBA00005985"/>
    </source>
</evidence>
<sequence length="391" mass="43141">MVSQPVEASSFSSSTTTTTISNRANLKHKLSCLSASIADEATPSNNNAKEANPEADDDPSVNYFPHLPPYSDPKTGLLSHLPESLIPYGQLMRLDKPAGLYAFYFPYLIGLSYSAALSPDQIPPSTLLHLATVLLPFNVLLRGAACTWNDTLDRRFDRKVARCRHRPVARGAVSPFHAHLFTASQLVMLFALQQAFLPKEVVPHTVFMVFLFGVYAYLKRVTYYPQVELGVAFAWAVFFTVALFPFTKDKAARFGTGALFGSIILWTIVYDTIYAHQDIADDEKAGVKGMALLFKESSWLDAKNFSSILTLAMGGLLTYLGVVSDFGTVYFLGTVGGVLATMAYYISSVDLKVPESCGIWFHRQFWIVGVGYVSGFVGEYMVRRGGFRGSY</sequence>
<keyword evidence="5" id="KW-0808">Transferase</keyword>
<dbReference type="InterPro" id="IPR039653">
    <property type="entry name" value="Prenyltransferase"/>
</dbReference>
<feature type="transmembrane region" description="Helical" evidence="11">
    <location>
        <begin position="201"/>
        <end position="218"/>
    </location>
</feature>
<dbReference type="PANTHER" id="PTHR11048">
    <property type="entry name" value="PRENYLTRANSFERASES"/>
    <property type="match status" value="1"/>
</dbReference>
<evidence type="ECO:0000313" key="12">
    <source>
        <dbReference type="EMBL" id="KAK4209076.1"/>
    </source>
</evidence>
<comment type="similarity">
    <text evidence="4">Belongs to the UbiA prenyltransferase family.</text>
</comment>
<feature type="transmembrane region" description="Helical" evidence="11">
    <location>
        <begin position="359"/>
        <end position="382"/>
    </location>
</feature>
<feature type="transmembrane region" description="Helical" evidence="11">
    <location>
        <begin position="98"/>
        <end position="116"/>
    </location>
</feature>
<organism evidence="12 13">
    <name type="scientific">Rhypophila decipiens</name>
    <dbReference type="NCBI Taxonomy" id="261697"/>
    <lineage>
        <taxon>Eukaryota</taxon>
        <taxon>Fungi</taxon>
        <taxon>Dikarya</taxon>
        <taxon>Ascomycota</taxon>
        <taxon>Pezizomycotina</taxon>
        <taxon>Sordariomycetes</taxon>
        <taxon>Sordariomycetidae</taxon>
        <taxon>Sordariales</taxon>
        <taxon>Naviculisporaceae</taxon>
        <taxon>Rhypophila</taxon>
    </lineage>
</organism>
<dbReference type="Gene3D" id="1.20.120.1780">
    <property type="entry name" value="UbiA prenyltransferase"/>
    <property type="match status" value="1"/>
</dbReference>
<evidence type="ECO:0000256" key="6">
    <source>
        <dbReference type="ARBA" id="ARBA00022692"/>
    </source>
</evidence>
<gene>
    <name evidence="12" type="ORF">QBC37DRAFT_324547</name>
</gene>
<reference evidence="12" key="1">
    <citation type="journal article" date="2023" name="Mol. Phylogenet. Evol.">
        <title>Genome-scale phylogeny and comparative genomics of the fungal order Sordariales.</title>
        <authorList>
            <person name="Hensen N."/>
            <person name="Bonometti L."/>
            <person name="Westerberg I."/>
            <person name="Brannstrom I.O."/>
            <person name="Guillou S."/>
            <person name="Cros-Aarteil S."/>
            <person name="Calhoun S."/>
            <person name="Haridas S."/>
            <person name="Kuo A."/>
            <person name="Mondo S."/>
            <person name="Pangilinan J."/>
            <person name="Riley R."/>
            <person name="LaButti K."/>
            <person name="Andreopoulos B."/>
            <person name="Lipzen A."/>
            <person name="Chen C."/>
            <person name="Yan M."/>
            <person name="Daum C."/>
            <person name="Ng V."/>
            <person name="Clum A."/>
            <person name="Steindorff A."/>
            <person name="Ohm R.A."/>
            <person name="Martin F."/>
            <person name="Silar P."/>
            <person name="Natvig D.O."/>
            <person name="Lalanne C."/>
            <person name="Gautier V."/>
            <person name="Ament-Velasquez S.L."/>
            <person name="Kruys A."/>
            <person name="Hutchinson M.I."/>
            <person name="Powell A.J."/>
            <person name="Barry K."/>
            <person name="Miller A.N."/>
            <person name="Grigoriev I.V."/>
            <person name="Debuchy R."/>
            <person name="Gladieux P."/>
            <person name="Hiltunen Thoren M."/>
            <person name="Johannesson H."/>
        </authorList>
    </citation>
    <scope>NUCLEOTIDE SEQUENCE</scope>
    <source>
        <strain evidence="12">PSN293</strain>
    </source>
</reference>
<feature type="transmembrane region" description="Helical" evidence="11">
    <location>
        <begin position="251"/>
        <end position="269"/>
    </location>
</feature>
<evidence type="ECO:0000256" key="5">
    <source>
        <dbReference type="ARBA" id="ARBA00022679"/>
    </source>
</evidence>
<dbReference type="CDD" id="cd13959">
    <property type="entry name" value="PT_UbiA_COQ2"/>
    <property type="match status" value="1"/>
</dbReference>
<evidence type="ECO:0000256" key="9">
    <source>
        <dbReference type="ARBA" id="ARBA00075214"/>
    </source>
</evidence>
<name>A0AAN7B1C1_9PEZI</name>
<feature type="transmembrane region" description="Helical" evidence="11">
    <location>
        <begin position="305"/>
        <end position="322"/>
    </location>
</feature>
<dbReference type="AlphaFoldDB" id="A0AAN7B1C1"/>
<keyword evidence="13" id="KW-1185">Reference proteome</keyword>
<reference evidence="12" key="2">
    <citation type="submission" date="2023-05" db="EMBL/GenBank/DDBJ databases">
        <authorList>
            <consortium name="Lawrence Berkeley National Laboratory"/>
            <person name="Steindorff A."/>
            <person name="Hensen N."/>
            <person name="Bonometti L."/>
            <person name="Westerberg I."/>
            <person name="Brannstrom I.O."/>
            <person name="Guillou S."/>
            <person name="Cros-Aarteil S."/>
            <person name="Calhoun S."/>
            <person name="Haridas S."/>
            <person name="Kuo A."/>
            <person name="Mondo S."/>
            <person name="Pangilinan J."/>
            <person name="Riley R."/>
            <person name="Labutti K."/>
            <person name="Andreopoulos B."/>
            <person name="Lipzen A."/>
            <person name="Chen C."/>
            <person name="Yanf M."/>
            <person name="Daum C."/>
            <person name="Ng V."/>
            <person name="Clum A."/>
            <person name="Ohm R."/>
            <person name="Martin F."/>
            <person name="Silar P."/>
            <person name="Natvig D."/>
            <person name="Lalanne C."/>
            <person name="Gautier V."/>
            <person name="Ament-Velasquez S.L."/>
            <person name="Kruys A."/>
            <person name="Hutchinson M.I."/>
            <person name="Powell A.J."/>
            <person name="Barry K."/>
            <person name="Miller A.N."/>
            <person name="Grigoriev I.V."/>
            <person name="Debuchy R."/>
            <person name="Gladieux P."/>
            <person name="Thoren M.H."/>
            <person name="Johannesson H."/>
        </authorList>
    </citation>
    <scope>NUCLEOTIDE SEQUENCE</scope>
    <source>
        <strain evidence="12">PSN293</strain>
    </source>
</reference>
<feature type="transmembrane region" description="Helical" evidence="11">
    <location>
        <begin position="329"/>
        <end position="347"/>
    </location>
</feature>
<dbReference type="PANTHER" id="PTHR11048:SF39">
    <property type="entry name" value="POLYPRENYL TRANSFERASE AUSN"/>
    <property type="match status" value="1"/>
</dbReference>
<dbReference type="InterPro" id="IPR044878">
    <property type="entry name" value="UbiA_sf"/>
</dbReference>
<proteinExistence type="inferred from homology"/>
<accession>A0AAN7B1C1</accession>
<feature type="region of interest" description="Disordered" evidence="10">
    <location>
        <begin position="41"/>
        <end position="65"/>
    </location>
</feature>
<dbReference type="Proteomes" id="UP001301769">
    <property type="component" value="Unassembled WGS sequence"/>
</dbReference>